<dbReference type="RefSeq" id="WP_070658109.1">
    <property type="nucleotide sequence ID" value="NZ_MSKM01000048.1"/>
</dbReference>
<accession>A0A1Q8VUC5</accession>
<evidence type="ECO:0000313" key="1">
    <source>
        <dbReference type="EMBL" id="OLO51672.1"/>
    </source>
</evidence>
<name>A0A1Q8VUC5_9ACTO</name>
<comment type="caution">
    <text evidence="1">The sequence shown here is derived from an EMBL/GenBank/DDBJ whole genome shotgun (WGS) entry which is preliminary data.</text>
</comment>
<evidence type="ECO:0000313" key="2">
    <source>
        <dbReference type="Proteomes" id="UP000185772"/>
    </source>
</evidence>
<dbReference type="AlphaFoldDB" id="A0A1Q8VUC5"/>
<reference evidence="1 2" key="1">
    <citation type="submission" date="2016-12" db="EMBL/GenBank/DDBJ databases">
        <title>Genomic comparison of strains in the 'Actinomyces naeslundii' group.</title>
        <authorList>
            <person name="Mughal S.R."/>
            <person name="Do T."/>
            <person name="Gilbert S.C."/>
            <person name="Witherden E.A."/>
            <person name="Didelot X."/>
            <person name="Beighton D."/>
        </authorList>
    </citation>
    <scope>NUCLEOTIDE SEQUENCE [LARGE SCALE GENOMIC DNA]</scope>
    <source>
        <strain evidence="1 2">MMRCO6-1</strain>
    </source>
</reference>
<organism evidence="1 2">
    <name type="scientific">Actinomyces oris</name>
    <dbReference type="NCBI Taxonomy" id="544580"/>
    <lineage>
        <taxon>Bacteria</taxon>
        <taxon>Bacillati</taxon>
        <taxon>Actinomycetota</taxon>
        <taxon>Actinomycetes</taxon>
        <taxon>Actinomycetales</taxon>
        <taxon>Actinomycetaceae</taxon>
        <taxon>Actinomyces</taxon>
    </lineage>
</organism>
<dbReference type="Proteomes" id="UP000185772">
    <property type="component" value="Unassembled WGS sequence"/>
</dbReference>
<protein>
    <submittedName>
        <fullName evidence="1">Uncharacterized protein</fullName>
    </submittedName>
</protein>
<dbReference type="EMBL" id="MSKM01000048">
    <property type="protein sequence ID" value="OLO51672.1"/>
    <property type="molecule type" value="Genomic_DNA"/>
</dbReference>
<sequence length="126" mass="13979">MSRIKRSDIKDSVQTVLASRNEPGMTGWIPRTDQPSTESRDSVEADLLALRSLLEKHGDALSGDIEKDAALVTAARRRGHVVDLVVGRERAPYNGEAGFLSWIEHNGSVILTLAPVRELYEEVARW</sequence>
<proteinExistence type="predicted"/>
<gene>
    <name evidence="1" type="ORF">BKH27_11395</name>
</gene>